<proteinExistence type="predicted"/>
<evidence type="ECO:0000313" key="1">
    <source>
        <dbReference type="EMBL" id="GMS98724.1"/>
    </source>
</evidence>
<comment type="caution">
    <text evidence="1">The sequence shown here is derived from an EMBL/GenBank/DDBJ whole genome shotgun (WGS) entry which is preliminary data.</text>
</comment>
<sequence length="273" mass="30157">LLVLCFVIPVVTGHSDVTCAQELAREFHEDSKMHGCRACKPISIDEAGNCPQIGFDCDPELKITTNVLSKASCECSQLRCVDGNSTLVVGGKPVNKVFCAQRQWTTTEKRITESGICARKCGKNVCRTHSDGFFLNNPNLVPFDVHSPDADSHHPCAWGKCPSGAIARHSNGERTYSGPVEFSCAGDRRWQDPDGNRYDLIACQKPKECKTLIVKQSTEICEKSYCFDPQFVDDDTQLAEKKMACDGSSALRYTRVLCARVARVLCARVLCLR</sequence>
<gene>
    <name evidence="1" type="ORF">PENTCL1PPCAC_20899</name>
</gene>
<accession>A0AAV5TXM9</accession>
<dbReference type="EMBL" id="BTSX01000005">
    <property type="protein sequence ID" value="GMS98724.1"/>
    <property type="molecule type" value="Genomic_DNA"/>
</dbReference>
<keyword evidence="2" id="KW-1185">Reference proteome</keyword>
<dbReference type="AlphaFoldDB" id="A0AAV5TXM9"/>
<name>A0AAV5TXM9_9BILA</name>
<feature type="non-terminal residue" evidence="1">
    <location>
        <position position="1"/>
    </location>
</feature>
<reference evidence="1" key="1">
    <citation type="submission" date="2023-10" db="EMBL/GenBank/DDBJ databases">
        <title>Genome assembly of Pristionchus species.</title>
        <authorList>
            <person name="Yoshida K."/>
            <person name="Sommer R.J."/>
        </authorList>
    </citation>
    <scope>NUCLEOTIDE SEQUENCE</scope>
    <source>
        <strain evidence="1">RS0144</strain>
    </source>
</reference>
<organism evidence="1 2">
    <name type="scientific">Pristionchus entomophagus</name>
    <dbReference type="NCBI Taxonomy" id="358040"/>
    <lineage>
        <taxon>Eukaryota</taxon>
        <taxon>Metazoa</taxon>
        <taxon>Ecdysozoa</taxon>
        <taxon>Nematoda</taxon>
        <taxon>Chromadorea</taxon>
        <taxon>Rhabditida</taxon>
        <taxon>Rhabditina</taxon>
        <taxon>Diplogasteromorpha</taxon>
        <taxon>Diplogasteroidea</taxon>
        <taxon>Neodiplogasteridae</taxon>
        <taxon>Pristionchus</taxon>
    </lineage>
</organism>
<protein>
    <submittedName>
        <fullName evidence="1">Uncharacterized protein</fullName>
    </submittedName>
</protein>
<evidence type="ECO:0000313" key="2">
    <source>
        <dbReference type="Proteomes" id="UP001432027"/>
    </source>
</evidence>
<dbReference type="Proteomes" id="UP001432027">
    <property type="component" value="Unassembled WGS sequence"/>
</dbReference>